<sequence>MVSIFPTSQAEIDSTYPSLKSIELWSCPRLESFSGMGFPSNLKKLDISGCPMLIANRMKWDLQRLSSLQSLELSLSLQTVNEIEGAVDSFPEEGLLPSTLTSLSISSFQTLKTLNGKSFHNLTSLQELQICFCEELQCLPEEGLPLSLARLVIFGSPMLEQRCQRGTGEDWPKIQHIPYIEIGYKEI</sequence>
<dbReference type="PANTHER" id="PTHR36766">
    <property type="entry name" value="PLANT BROAD-SPECTRUM MILDEW RESISTANCE PROTEIN RPW8"/>
    <property type="match status" value="1"/>
</dbReference>
<keyword evidence="3" id="KW-1185">Reference proteome</keyword>
<dbReference type="Proteomes" id="UP001187192">
    <property type="component" value="Unassembled WGS sequence"/>
</dbReference>
<keyword evidence="1" id="KW-0611">Plant defense</keyword>
<protein>
    <recommendedName>
        <fullName evidence="4">CC-NBS-LRR protein</fullName>
    </recommendedName>
</protein>
<organism evidence="2 3">
    <name type="scientific">Ficus carica</name>
    <name type="common">Common fig</name>
    <dbReference type="NCBI Taxonomy" id="3494"/>
    <lineage>
        <taxon>Eukaryota</taxon>
        <taxon>Viridiplantae</taxon>
        <taxon>Streptophyta</taxon>
        <taxon>Embryophyta</taxon>
        <taxon>Tracheophyta</taxon>
        <taxon>Spermatophyta</taxon>
        <taxon>Magnoliopsida</taxon>
        <taxon>eudicotyledons</taxon>
        <taxon>Gunneridae</taxon>
        <taxon>Pentapetalae</taxon>
        <taxon>rosids</taxon>
        <taxon>fabids</taxon>
        <taxon>Rosales</taxon>
        <taxon>Moraceae</taxon>
        <taxon>Ficeae</taxon>
        <taxon>Ficus</taxon>
    </lineage>
</organism>
<gene>
    <name evidence="2" type="ORF">TIFTF001_031389</name>
</gene>
<dbReference type="PANTHER" id="PTHR36766:SF70">
    <property type="entry name" value="DISEASE RESISTANCE PROTEIN RGA4"/>
    <property type="match status" value="1"/>
</dbReference>
<evidence type="ECO:0000256" key="1">
    <source>
        <dbReference type="ARBA" id="ARBA00022821"/>
    </source>
</evidence>
<dbReference type="AlphaFoldDB" id="A0AA88DV77"/>
<dbReference type="EMBL" id="BTGU01000127">
    <property type="protein sequence ID" value="GMN62303.1"/>
    <property type="molecule type" value="Genomic_DNA"/>
</dbReference>
<dbReference type="InterPro" id="IPR032675">
    <property type="entry name" value="LRR_dom_sf"/>
</dbReference>
<comment type="caution">
    <text evidence="2">The sequence shown here is derived from an EMBL/GenBank/DDBJ whole genome shotgun (WGS) entry which is preliminary data.</text>
</comment>
<accession>A0AA88DV77</accession>
<dbReference type="GO" id="GO:0006952">
    <property type="term" value="P:defense response"/>
    <property type="evidence" value="ECO:0007669"/>
    <property type="project" value="UniProtKB-KW"/>
</dbReference>
<dbReference type="Gene3D" id="3.80.10.10">
    <property type="entry name" value="Ribonuclease Inhibitor"/>
    <property type="match status" value="1"/>
</dbReference>
<dbReference type="SUPFAM" id="SSF52058">
    <property type="entry name" value="L domain-like"/>
    <property type="match status" value="1"/>
</dbReference>
<reference evidence="2" key="1">
    <citation type="submission" date="2023-07" db="EMBL/GenBank/DDBJ databases">
        <title>draft genome sequence of fig (Ficus carica).</title>
        <authorList>
            <person name="Takahashi T."/>
            <person name="Nishimura K."/>
        </authorList>
    </citation>
    <scope>NUCLEOTIDE SEQUENCE</scope>
</reference>
<proteinExistence type="predicted"/>
<evidence type="ECO:0008006" key="4">
    <source>
        <dbReference type="Google" id="ProtNLM"/>
    </source>
</evidence>
<evidence type="ECO:0000313" key="3">
    <source>
        <dbReference type="Proteomes" id="UP001187192"/>
    </source>
</evidence>
<evidence type="ECO:0000313" key="2">
    <source>
        <dbReference type="EMBL" id="GMN62303.1"/>
    </source>
</evidence>
<name>A0AA88DV77_FICCA</name>